<keyword evidence="2" id="KW-1185">Reference proteome</keyword>
<evidence type="ECO:0000313" key="2">
    <source>
        <dbReference type="Proteomes" id="UP001148838"/>
    </source>
</evidence>
<accession>A0ABQ8RUG7</accession>
<proteinExistence type="predicted"/>
<comment type="caution">
    <text evidence="1">The sequence shown here is derived from an EMBL/GenBank/DDBJ whole genome shotgun (WGS) entry which is preliminary data.</text>
</comment>
<name>A0ABQ8RUG7_PERAM</name>
<organism evidence="1 2">
    <name type="scientific">Periplaneta americana</name>
    <name type="common">American cockroach</name>
    <name type="synonym">Blatta americana</name>
    <dbReference type="NCBI Taxonomy" id="6978"/>
    <lineage>
        <taxon>Eukaryota</taxon>
        <taxon>Metazoa</taxon>
        <taxon>Ecdysozoa</taxon>
        <taxon>Arthropoda</taxon>
        <taxon>Hexapoda</taxon>
        <taxon>Insecta</taxon>
        <taxon>Pterygota</taxon>
        <taxon>Neoptera</taxon>
        <taxon>Polyneoptera</taxon>
        <taxon>Dictyoptera</taxon>
        <taxon>Blattodea</taxon>
        <taxon>Blattoidea</taxon>
        <taxon>Blattidae</taxon>
        <taxon>Blattinae</taxon>
        <taxon>Periplaneta</taxon>
    </lineage>
</organism>
<gene>
    <name evidence="1" type="ORF">ANN_27994</name>
</gene>
<dbReference type="EMBL" id="JAJSOF020000043">
    <property type="protein sequence ID" value="KAJ4425379.1"/>
    <property type="molecule type" value="Genomic_DNA"/>
</dbReference>
<reference evidence="1 2" key="1">
    <citation type="journal article" date="2022" name="Allergy">
        <title>Genome assembly and annotation of Periplaneta americana reveal a comprehensive cockroach allergen profile.</title>
        <authorList>
            <person name="Wang L."/>
            <person name="Xiong Q."/>
            <person name="Saelim N."/>
            <person name="Wang L."/>
            <person name="Nong W."/>
            <person name="Wan A.T."/>
            <person name="Shi M."/>
            <person name="Liu X."/>
            <person name="Cao Q."/>
            <person name="Hui J.H.L."/>
            <person name="Sookrung N."/>
            <person name="Leung T.F."/>
            <person name="Tungtrongchitr A."/>
            <person name="Tsui S.K.W."/>
        </authorList>
    </citation>
    <scope>NUCLEOTIDE SEQUENCE [LARGE SCALE GENOMIC DNA]</scope>
    <source>
        <strain evidence="1">PWHHKU_190912</strain>
    </source>
</reference>
<protein>
    <submittedName>
        <fullName evidence="1">Uncharacterized protein</fullName>
    </submittedName>
</protein>
<dbReference type="Proteomes" id="UP001148838">
    <property type="component" value="Unassembled WGS sequence"/>
</dbReference>
<evidence type="ECO:0000313" key="1">
    <source>
        <dbReference type="EMBL" id="KAJ4425379.1"/>
    </source>
</evidence>
<sequence length="264" mass="29642">MSNESNHLVLDNLEFTEMGPCRKPPCGCGIGCQELRPLEWDRVYLSARWPCEEGIGCDLGSPGNVLRHAECLEYSGTTRVETELLVPDLGQHYFRYGPMAGIYEGGNEPPGSLKVSEGRMAGQIKCEYPYCGSKKSSHHSKCFFKIPGIVRVTMDVIKAELEVDPLSLETSDNTDEDEKKPILEERNLVDQPVTGIKQEYVDQSHDLTSEIKFEEDPEPQSFPVVKREPEPPEIPLLLVPQQIDLVEVDMLKPKKAVLQEDVLD</sequence>